<dbReference type="InterPro" id="IPR001757">
    <property type="entry name" value="P_typ_ATPase"/>
</dbReference>
<evidence type="ECO:0000256" key="13">
    <source>
        <dbReference type="RuleBase" id="RU362081"/>
    </source>
</evidence>
<evidence type="ECO:0000313" key="16">
    <source>
        <dbReference type="Proteomes" id="UP001212152"/>
    </source>
</evidence>
<dbReference type="GO" id="GO:0012505">
    <property type="term" value="C:endomembrane system"/>
    <property type="evidence" value="ECO:0007669"/>
    <property type="project" value="UniProtKB-SubCell"/>
</dbReference>
<dbReference type="SUPFAM" id="SSF81653">
    <property type="entry name" value="Calcium ATPase, transduction domain A"/>
    <property type="match status" value="1"/>
</dbReference>
<dbReference type="GO" id="GO:0005524">
    <property type="term" value="F:ATP binding"/>
    <property type="evidence" value="ECO:0007669"/>
    <property type="project" value="UniProtKB-UniRule"/>
</dbReference>
<dbReference type="InterPro" id="IPR023299">
    <property type="entry name" value="ATPase_P-typ_cyto_dom_N"/>
</dbReference>
<dbReference type="GO" id="GO:0055070">
    <property type="term" value="P:copper ion homeostasis"/>
    <property type="evidence" value="ECO:0007669"/>
    <property type="project" value="TreeGrafter"/>
</dbReference>
<accession>A0AAD5TQQ2</accession>
<evidence type="ECO:0000256" key="4">
    <source>
        <dbReference type="ARBA" id="ARBA00022448"/>
    </source>
</evidence>
<dbReference type="SFLD" id="SFLDS00003">
    <property type="entry name" value="Haloacid_Dehalogenase"/>
    <property type="match status" value="1"/>
</dbReference>
<dbReference type="InterPro" id="IPR036412">
    <property type="entry name" value="HAD-like_sf"/>
</dbReference>
<keyword evidence="5 13" id="KW-0812">Transmembrane</keyword>
<feature type="transmembrane region" description="Helical" evidence="13">
    <location>
        <begin position="251"/>
        <end position="269"/>
    </location>
</feature>
<dbReference type="GO" id="GO:0140581">
    <property type="term" value="F:P-type monovalent copper transporter activity"/>
    <property type="evidence" value="ECO:0007669"/>
    <property type="project" value="UniProtKB-EC"/>
</dbReference>
<feature type="transmembrane region" description="Helical" evidence="13">
    <location>
        <begin position="446"/>
        <end position="466"/>
    </location>
</feature>
<protein>
    <recommendedName>
        <fullName evidence="3">P-type Cu(+) transporter</fullName>
        <ecNumber evidence="3">7.2.2.8</ecNumber>
    </recommendedName>
    <alternativeName>
        <fullName evidence="12">Cu(2+)-ATPase</fullName>
    </alternativeName>
</protein>
<dbReference type="Gene3D" id="3.30.70.100">
    <property type="match status" value="1"/>
</dbReference>
<dbReference type="InterPro" id="IPR023298">
    <property type="entry name" value="ATPase_P-typ_TM_dom_sf"/>
</dbReference>
<dbReference type="PROSITE" id="PS01047">
    <property type="entry name" value="HMA_1"/>
    <property type="match status" value="1"/>
</dbReference>
<evidence type="ECO:0000256" key="12">
    <source>
        <dbReference type="ARBA" id="ARBA00080126"/>
    </source>
</evidence>
<gene>
    <name evidence="15" type="ORF">HDU87_003931</name>
</gene>
<evidence type="ECO:0000256" key="6">
    <source>
        <dbReference type="ARBA" id="ARBA00022723"/>
    </source>
</evidence>
<feature type="transmembrane region" description="Helical" evidence="13">
    <location>
        <begin position="141"/>
        <end position="162"/>
    </location>
</feature>
<keyword evidence="16" id="KW-1185">Reference proteome</keyword>
<dbReference type="SFLD" id="SFLDF00027">
    <property type="entry name" value="p-type_atpase"/>
    <property type="match status" value="1"/>
</dbReference>
<dbReference type="FunFam" id="2.70.150.10:FF:000002">
    <property type="entry name" value="Copper-transporting ATPase 1, putative"/>
    <property type="match status" value="1"/>
</dbReference>
<comment type="similarity">
    <text evidence="2 13">Belongs to the cation transport ATPase (P-type) (TC 3.A.3) family. Type IB subfamily.</text>
</comment>
<evidence type="ECO:0000256" key="5">
    <source>
        <dbReference type="ARBA" id="ARBA00022692"/>
    </source>
</evidence>
<evidence type="ECO:0000256" key="11">
    <source>
        <dbReference type="ARBA" id="ARBA00023136"/>
    </source>
</evidence>
<dbReference type="InterPro" id="IPR018303">
    <property type="entry name" value="ATPase_P-typ_P_site"/>
</dbReference>
<dbReference type="Gene3D" id="3.40.1110.10">
    <property type="entry name" value="Calcium-transporting ATPase, cytoplasmic domain N"/>
    <property type="match status" value="1"/>
</dbReference>
<evidence type="ECO:0000256" key="1">
    <source>
        <dbReference type="ARBA" id="ARBA00004127"/>
    </source>
</evidence>
<dbReference type="Pfam" id="PF00403">
    <property type="entry name" value="HMA"/>
    <property type="match status" value="1"/>
</dbReference>
<dbReference type="InterPro" id="IPR027256">
    <property type="entry name" value="P-typ_ATPase_IB"/>
</dbReference>
<dbReference type="Proteomes" id="UP001212152">
    <property type="component" value="Unassembled WGS sequence"/>
</dbReference>
<keyword evidence="11 13" id="KW-0472">Membrane</keyword>
<dbReference type="EMBL" id="JADGJQ010000003">
    <property type="protein sequence ID" value="KAJ3184531.1"/>
    <property type="molecule type" value="Genomic_DNA"/>
</dbReference>
<keyword evidence="7 13" id="KW-0547">Nucleotide-binding</keyword>
<dbReference type="InterPro" id="IPR036163">
    <property type="entry name" value="HMA_dom_sf"/>
</dbReference>
<feature type="transmembrane region" description="Helical" evidence="13">
    <location>
        <begin position="174"/>
        <end position="200"/>
    </location>
</feature>
<dbReference type="SUPFAM" id="SSF56784">
    <property type="entry name" value="HAD-like"/>
    <property type="match status" value="1"/>
</dbReference>
<evidence type="ECO:0000256" key="7">
    <source>
        <dbReference type="ARBA" id="ARBA00022741"/>
    </source>
</evidence>
<dbReference type="SUPFAM" id="SSF55008">
    <property type="entry name" value="HMA, heavy metal-associated domain"/>
    <property type="match status" value="1"/>
</dbReference>
<dbReference type="PRINTS" id="PR00943">
    <property type="entry name" value="CUATPASE"/>
</dbReference>
<dbReference type="Gene3D" id="3.40.50.1000">
    <property type="entry name" value="HAD superfamily/HAD-like"/>
    <property type="match status" value="1"/>
</dbReference>
<dbReference type="GO" id="GO:0043682">
    <property type="term" value="F:P-type divalent copper transporter activity"/>
    <property type="evidence" value="ECO:0007669"/>
    <property type="project" value="TreeGrafter"/>
</dbReference>
<feature type="transmembrane region" description="Helical" evidence="13">
    <location>
        <begin position="220"/>
        <end position="239"/>
    </location>
</feature>
<feature type="transmembrane region" description="Helical" evidence="13">
    <location>
        <begin position="767"/>
        <end position="788"/>
    </location>
</feature>
<name>A0AAD5TQQ2_9FUNG</name>
<dbReference type="InterPro" id="IPR059000">
    <property type="entry name" value="ATPase_P-type_domA"/>
</dbReference>
<dbReference type="PANTHER" id="PTHR43520">
    <property type="entry name" value="ATP7, ISOFORM B"/>
    <property type="match status" value="1"/>
</dbReference>
<dbReference type="GO" id="GO:0016887">
    <property type="term" value="F:ATP hydrolysis activity"/>
    <property type="evidence" value="ECO:0007669"/>
    <property type="project" value="InterPro"/>
</dbReference>
<dbReference type="FunFam" id="3.30.70.100:FF:000001">
    <property type="entry name" value="ATPase copper transporting beta"/>
    <property type="match status" value="1"/>
</dbReference>
<evidence type="ECO:0000313" key="15">
    <source>
        <dbReference type="EMBL" id="KAJ3184531.1"/>
    </source>
</evidence>
<dbReference type="PROSITE" id="PS50846">
    <property type="entry name" value="HMA_2"/>
    <property type="match status" value="1"/>
</dbReference>
<dbReference type="Gene3D" id="2.70.150.10">
    <property type="entry name" value="Calcium-transporting ATPase, cytoplasmic transduction domain A"/>
    <property type="match status" value="1"/>
</dbReference>
<evidence type="ECO:0000256" key="10">
    <source>
        <dbReference type="ARBA" id="ARBA00022989"/>
    </source>
</evidence>
<dbReference type="GO" id="GO:0016020">
    <property type="term" value="C:membrane"/>
    <property type="evidence" value="ECO:0007669"/>
    <property type="project" value="UniProtKB-SubCell"/>
</dbReference>
<dbReference type="PANTHER" id="PTHR43520:SF8">
    <property type="entry name" value="P-TYPE CU(+) TRANSPORTER"/>
    <property type="match status" value="1"/>
</dbReference>
<dbReference type="PRINTS" id="PR00119">
    <property type="entry name" value="CATATPASE"/>
</dbReference>
<evidence type="ECO:0000259" key="14">
    <source>
        <dbReference type="PROSITE" id="PS50846"/>
    </source>
</evidence>
<evidence type="ECO:0000256" key="2">
    <source>
        <dbReference type="ARBA" id="ARBA00006024"/>
    </source>
</evidence>
<dbReference type="Pfam" id="PF00122">
    <property type="entry name" value="E1-E2_ATPase"/>
    <property type="match status" value="1"/>
</dbReference>
<keyword evidence="10 13" id="KW-1133">Transmembrane helix</keyword>
<dbReference type="GO" id="GO:0005507">
    <property type="term" value="F:copper ion binding"/>
    <property type="evidence" value="ECO:0007669"/>
    <property type="project" value="TreeGrafter"/>
</dbReference>
<dbReference type="InterPro" id="IPR023214">
    <property type="entry name" value="HAD_sf"/>
</dbReference>
<organism evidence="15 16">
    <name type="scientific">Geranomyces variabilis</name>
    <dbReference type="NCBI Taxonomy" id="109894"/>
    <lineage>
        <taxon>Eukaryota</taxon>
        <taxon>Fungi</taxon>
        <taxon>Fungi incertae sedis</taxon>
        <taxon>Chytridiomycota</taxon>
        <taxon>Chytridiomycota incertae sedis</taxon>
        <taxon>Chytridiomycetes</taxon>
        <taxon>Spizellomycetales</taxon>
        <taxon>Powellomycetaceae</taxon>
        <taxon>Geranomyces</taxon>
    </lineage>
</organism>
<dbReference type="InterPro" id="IPR017969">
    <property type="entry name" value="Heavy-metal-associated_CS"/>
</dbReference>
<sequence length="824" mass="85566">MSSPHLPPCTCELCPSPSPSSSETTLCCAGICDCRATELKEVVCKALPQKSEVLNLDIEGMTCASCTTAIERALAQDAGVIRAHVNLITANATITYNPALTTPSALAALIDEMGYATSLQQPAFVATKKGDSQLNALQNGVFLAFLLAVPTVVISMLIMMALPENNSVRMAFETRVCAGLTVAGLCEAILATPMQFGLGAKFYRGAWNSLRHAGSANMDVLIALGTSVAYFYSLATLIADIARKSADPSDLYFETAVLLIFFVLLGKYLEAYARGRTSDAITQLLALTPPTAELVTVSPTYQILSQVSVPTTSLAPDDIIFVPPFSALPTDGVLLHPTAYIDESLLTGEPTPVCKNIGDPVLGGTQNTSSAIFIRATEVGERTAVARIAQMVSDAQGTKAEIQVLVDTVSRRFVPAVLAASLVTFVIWVSVVYATEVRADQDRFVFCLNFAVAVLVIACPCALGLATPTAVMVGTGMATRFGIVLAGGGAAIQEGAGVTVVAFDKTGTLTEGKPTVASATTIEQSDDKLSESDIWALLLSMESVSQHPLATAICAHALPLATKNPEFSHGPIEELPGRGLSGELTLSNGKTFTATIGSAAYVSATCSLRIDPTISVALAIHSPSTPARLLLTLTLADTPRASAAPTIADLRALGIDTWMLTGDTIAAAKAIGAAVGIPPECIRAGLLPGEKADAISQLQRAGAKVAMVGDGINDAVALAQANLSIALPGSSIAAQASSALLLTPDLSHVPVLLLLSRVTLRRIKLNLAWALVYNSAGIPIAAGILWPATGFALAPWVAGAAMAASGLCVVCSSLALRFWNPPRI</sequence>
<keyword evidence="8 13" id="KW-0067">ATP-binding</keyword>
<comment type="caution">
    <text evidence="15">The sequence shown here is derived from an EMBL/GenBank/DDBJ whole genome shotgun (WGS) entry which is preliminary data.</text>
</comment>
<keyword evidence="4" id="KW-0813">Transport</keyword>
<dbReference type="NCBIfam" id="TIGR01525">
    <property type="entry name" value="ATPase-IB_hvy"/>
    <property type="match status" value="1"/>
</dbReference>
<comment type="subcellular location">
    <subcellularLocation>
        <location evidence="1">Endomembrane system</location>
        <topology evidence="1">Multi-pass membrane protein</topology>
    </subcellularLocation>
    <subcellularLocation>
        <location evidence="13">Membrane</location>
    </subcellularLocation>
</comment>
<dbReference type="SFLD" id="SFLDG00002">
    <property type="entry name" value="C1.7:_P-type_atpase_like"/>
    <property type="match status" value="1"/>
</dbReference>
<dbReference type="InterPro" id="IPR044492">
    <property type="entry name" value="P_typ_ATPase_HD_dom"/>
</dbReference>
<dbReference type="AlphaFoldDB" id="A0AAD5TQQ2"/>
<dbReference type="InterPro" id="IPR006121">
    <property type="entry name" value="HMA_dom"/>
</dbReference>
<feature type="transmembrane region" description="Helical" evidence="13">
    <location>
        <begin position="413"/>
        <end position="434"/>
    </location>
</feature>
<evidence type="ECO:0000256" key="3">
    <source>
        <dbReference type="ARBA" id="ARBA00012517"/>
    </source>
</evidence>
<dbReference type="CDD" id="cd00371">
    <property type="entry name" value="HMA"/>
    <property type="match status" value="1"/>
</dbReference>
<keyword evidence="6 13" id="KW-0479">Metal-binding</keyword>
<dbReference type="PROSITE" id="PS00154">
    <property type="entry name" value="ATPASE_E1_E2"/>
    <property type="match status" value="1"/>
</dbReference>
<dbReference type="NCBIfam" id="TIGR01494">
    <property type="entry name" value="ATPase_P-type"/>
    <property type="match status" value="2"/>
</dbReference>
<proteinExistence type="inferred from homology"/>
<feature type="domain" description="HMA" evidence="14">
    <location>
        <begin position="52"/>
        <end position="118"/>
    </location>
</feature>
<reference evidence="15" key="1">
    <citation type="submission" date="2020-05" db="EMBL/GenBank/DDBJ databases">
        <title>Phylogenomic resolution of chytrid fungi.</title>
        <authorList>
            <person name="Stajich J.E."/>
            <person name="Amses K."/>
            <person name="Simmons R."/>
            <person name="Seto K."/>
            <person name="Myers J."/>
            <person name="Bonds A."/>
            <person name="Quandt C.A."/>
            <person name="Barry K."/>
            <person name="Liu P."/>
            <person name="Grigoriev I."/>
            <person name="Longcore J.E."/>
            <person name="James T.Y."/>
        </authorList>
    </citation>
    <scope>NUCLEOTIDE SEQUENCE</scope>
    <source>
        <strain evidence="15">JEL0379</strain>
    </source>
</reference>
<dbReference type="EC" id="7.2.2.8" evidence="3"/>
<dbReference type="Pfam" id="PF00702">
    <property type="entry name" value="Hydrolase"/>
    <property type="match status" value="1"/>
</dbReference>
<keyword evidence="9" id="KW-1278">Translocase</keyword>
<evidence type="ECO:0000256" key="8">
    <source>
        <dbReference type="ARBA" id="ARBA00022840"/>
    </source>
</evidence>
<dbReference type="InterPro" id="IPR008250">
    <property type="entry name" value="ATPase_P-typ_transduc_dom_A_sf"/>
</dbReference>
<dbReference type="SUPFAM" id="SSF81665">
    <property type="entry name" value="Calcium ATPase, transmembrane domain M"/>
    <property type="match status" value="1"/>
</dbReference>
<evidence type="ECO:0000256" key="9">
    <source>
        <dbReference type="ARBA" id="ARBA00022967"/>
    </source>
</evidence>
<feature type="transmembrane region" description="Helical" evidence="13">
    <location>
        <begin position="794"/>
        <end position="819"/>
    </location>
</feature>